<name>A0ABT9AFK5_9BACT</name>
<keyword evidence="4" id="KW-0858">Xylan degradation</keyword>
<evidence type="ECO:0000256" key="8">
    <source>
        <dbReference type="ARBA" id="ARBA00023295"/>
    </source>
</evidence>
<evidence type="ECO:0000256" key="3">
    <source>
        <dbReference type="ARBA" id="ARBA00012590"/>
    </source>
</evidence>
<sequence>MKHFKHLFFGLGLGLSSLLANAQTVAVTQQAEAGVAGADWLTGTDATAGVNFITIKTTPTINAQNPGTAARVITYSVTFPAADTYDLYARIRVGSGGFNDDSFYYGNGFGTKSPTNDNDWMTVNGLSASSYTVASDVVLGAGTAGNSVWKWINLSKFSLTGTGSEAPITFVVPAGGLTQTFQIGAREDGLQFDKFAFAPTTQYYTVTNLDNGQAGSSTPPPQPYTPTGPPLATGKSKFLGGIWSPAQLNNFTAYWNQVVPSNVGKWGSVEATRNVMNWTSLDAAYQLAKTNGFPFRMHVLIWGNQQPTWMETLSPADQRAEIEEWFSLVALRYPDIDFLEVVNEPTHDPPSSPGNGGGNYINALGGNGVTGYDWVLTSFRLARQYFPNARLMLNDYSVENSAANAARYFSIVQLLQRENLIDAVGVQAHSFSTQTASNATLSNSLTLFASTGLPVYITELDIHGDGTTNDDATQLAEYQRLFPLFWEHPGVKGVSLFGYLPGTDANSQIAYANGAERPALVWLKGYVRGTTLPCNMNLTYRLTSPATSGSANGAINLMAQGGGTANYTYQWTGPNGFTATTEDLTGVAPGTYTVLVTAPLSGCTATAQIVLAPAPSSLSFTPASGTVGTSVVITGINLTGATAVTFNGTAAPGFVVNSATQLTVSVPAGASTGPVAVTTPGGTVTSATAFSVTRPLTTWTGAAGTDWFAAGNWTGGVPTAGTDVVIAGGSPAYPTIASGTASAFSLTIAPGATLRQTAGTLNLVGNLTNQGTFAPNGGTVALVGDASQTLGGSNPVAFYNLTVGSAGAVLGTATSVQRMLTLTGNLTSTGQTLTLLSSVSGGVANDALVVNSGGGVVGPVTVQRAVDPSLNPGLGYRHYSTPVSGTTVASLATTGFTPVVNPAYNSAAAPNTVQPFPTVYGYDNSRLSLTNNMSSFDKGWFSPSALSDALTVGRGYTVNIGAGEVVNFQGPLNNGDFFMPLTSTRTTYTDGGWQLLGNPFPAPINYSLVSGGDRGNLENAIYVYSSTSQYAGQYRTYVNGIGNPILPVGQAFFMRVSAGQTSGSLVLRSSQRLTDASGTTFQRTTAETRPLVQLTLQGAGSSLLDEATVYFERGATTGFDAAYDAEKLPNPTGLNLSTTQTGLQFSINGQAELDTNPRVVPLAIGVPAAGRYTLAVGQLLNLNAVHVYLRDLQLGTLTDLRQQPSYSFTVANAAALNTTRFELVFSQQQVLAAAPAALAQQVAVYPNPAKTQVTVELPAGMSRQPVTAALVDALGRTVRQQVLPASLSSHAFTLPSVAPGLYSLRLVSEAGTVVKKLVIE</sequence>
<dbReference type="PROSITE" id="PS00591">
    <property type="entry name" value="GH10_1"/>
    <property type="match status" value="1"/>
</dbReference>
<dbReference type="PANTHER" id="PTHR31490">
    <property type="entry name" value="GLYCOSYL HYDROLASE"/>
    <property type="match status" value="1"/>
</dbReference>
<dbReference type="RefSeq" id="WP_305013305.1">
    <property type="nucleotide sequence ID" value="NZ_JAUQSX010000011.1"/>
</dbReference>
<dbReference type="NCBIfam" id="TIGR04183">
    <property type="entry name" value="Por_Secre_tail"/>
    <property type="match status" value="1"/>
</dbReference>
<dbReference type="Gene3D" id="3.20.20.80">
    <property type="entry name" value="Glycosidases"/>
    <property type="match status" value="1"/>
</dbReference>
<dbReference type="InterPro" id="IPR044846">
    <property type="entry name" value="GH10"/>
</dbReference>
<comment type="catalytic activity">
    <reaction evidence="1">
        <text>Endohydrolysis of (1-&gt;4)-beta-D-xylosidic linkages in xylans.</text>
        <dbReference type="EC" id="3.2.1.8"/>
    </reaction>
</comment>
<protein>
    <recommendedName>
        <fullName evidence="3">endo-1,4-beta-xylanase</fullName>
        <ecNumber evidence="3">3.2.1.8</ecNumber>
    </recommendedName>
</protein>
<evidence type="ECO:0000256" key="5">
    <source>
        <dbReference type="ARBA" id="ARBA00022729"/>
    </source>
</evidence>
<dbReference type="PANTHER" id="PTHR31490:SF88">
    <property type="entry name" value="BETA-XYLANASE"/>
    <property type="match status" value="1"/>
</dbReference>
<comment type="caution">
    <text evidence="14">The sequence shown here is derived from an EMBL/GenBank/DDBJ whole genome shotgun (WGS) entry which is preliminary data.</text>
</comment>
<evidence type="ECO:0000256" key="6">
    <source>
        <dbReference type="ARBA" id="ARBA00022801"/>
    </source>
</evidence>
<evidence type="ECO:0000256" key="9">
    <source>
        <dbReference type="ARBA" id="ARBA00023326"/>
    </source>
</evidence>
<feature type="compositionally biased region" description="Pro residues" evidence="11">
    <location>
        <begin position="218"/>
        <end position="229"/>
    </location>
</feature>
<dbReference type="Gene3D" id="2.60.40.10">
    <property type="entry name" value="Immunoglobulins"/>
    <property type="match status" value="2"/>
</dbReference>
<gene>
    <name evidence="14" type="ORF">Q5H92_19875</name>
</gene>
<keyword evidence="9" id="KW-0624">Polysaccharide degradation</keyword>
<accession>A0ABT9AFK5</accession>
<evidence type="ECO:0000256" key="12">
    <source>
        <dbReference type="SAM" id="SignalP"/>
    </source>
</evidence>
<dbReference type="InterPro" id="IPR026444">
    <property type="entry name" value="Secre_tail"/>
</dbReference>
<feature type="domain" description="GH10" evidence="13">
    <location>
        <begin position="244"/>
        <end position="526"/>
    </location>
</feature>
<dbReference type="Proteomes" id="UP001167796">
    <property type="component" value="Unassembled WGS sequence"/>
</dbReference>
<feature type="active site" description="Nucleophile" evidence="10">
    <location>
        <position position="459"/>
    </location>
</feature>
<comment type="similarity">
    <text evidence="2">Belongs to the glycosyl hydrolase 10 (cellulase F) family.</text>
</comment>
<dbReference type="Pfam" id="PF18962">
    <property type="entry name" value="Por_Secre_tail"/>
    <property type="match status" value="1"/>
</dbReference>
<dbReference type="PROSITE" id="PS51760">
    <property type="entry name" value="GH10_2"/>
    <property type="match status" value="1"/>
</dbReference>
<evidence type="ECO:0000256" key="7">
    <source>
        <dbReference type="ARBA" id="ARBA00023277"/>
    </source>
</evidence>
<evidence type="ECO:0000256" key="10">
    <source>
        <dbReference type="PROSITE-ProRule" id="PRU10061"/>
    </source>
</evidence>
<dbReference type="SMART" id="SM00633">
    <property type="entry name" value="Glyco_10"/>
    <property type="match status" value="1"/>
</dbReference>
<dbReference type="SUPFAM" id="SSF81296">
    <property type="entry name" value="E set domains"/>
    <property type="match status" value="1"/>
</dbReference>
<dbReference type="Pfam" id="PF00331">
    <property type="entry name" value="Glyco_hydro_10"/>
    <property type="match status" value="1"/>
</dbReference>
<feature type="chain" id="PRO_5046863838" description="endo-1,4-beta-xylanase" evidence="12">
    <location>
        <begin position="23"/>
        <end position="1320"/>
    </location>
</feature>
<reference evidence="14" key="1">
    <citation type="submission" date="2023-07" db="EMBL/GenBank/DDBJ databases">
        <authorList>
            <person name="Kim M.K."/>
        </authorList>
    </citation>
    <scope>NUCLEOTIDE SEQUENCE</scope>
    <source>
        <strain evidence="14">M29</strain>
    </source>
</reference>
<dbReference type="InterPro" id="IPR031158">
    <property type="entry name" value="GH10_AS"/>
</dbReference>
<evidence type="ECO:0000259" key="13">
    <source>
        <dbReference type="PROSITE" id="PS51760"/>
    </source>
</evidence>
<keyword evidence="6" id="KW-0378">Hydrolase</keyword>
<keyword evidence="8" id="KW-0326">Glycosidase</keyword>
<organism evidence="14 15">
    <name type="scientific">Hymenobacter mellowenesis</name>
    <dbReference type="NCBI Taxonomy" id="3063995"/>
    <lineage>
        <taxon>Bacteria</taxon>
        <taxon>Pseudomonadati</taxon>
        <taxon>Bacteroidota</taxon>
        <taxon>Cytophagia</taxon>
        <taxon>Cytophagales</taxon>
        <taxon>Hymenobacteraceae</taxon>
        <taxon>Hymenobacter</taxon>
    </lineage>
</organism>
<evidence type="ECO:0000256" key="2">
    <source>
        <dbReference type="ARBA" id="ARBA00007495"/>
    </source>
</evidence>
<evidence type="ECO:0000256" key="4">
    <source>
        <dbReference type="ARBA" id="ARBA00022651"/>
    </source>
</evidence>
<dbReference type="InterPro" id="IPR001000">
    <property type="entry name" value="GH10_dom"/>
</dbReference>
<proteinExistence type="inferred from homology"/>
<evidence type="ECO:0000256" key="11">
    <source>
        <dbReference type="SAM" id="MobiDB-lite"/>
    </source>
</evidence>
<keyword evidence="7" id="KW-0119">Carbohydrate metabolism</keyword>
<dbReference type="InterPro" id="IPR017853">
    <property type="entry name" value="GH"/>
</dbReference>
<dbReference type="SUPFAM" id="SSF51445">
    <property type="entry name" value="(Trans)glycosidases"/>
    <property type="match status" value="1"/>
</dbReference>
<dbReference type="CDD" id="cd00102">
    <property type="entry name" value="IPT"/>
    <property type="match status" value="1"/>
</dbReference>
<feature type="region of interest" description="Disordered" evidence="11">
    <location>
        <begin position="209"/>
        <end position="230"/>
    </location>
</feature>
<keyword evidence="5 12" id="KW-0732">Signal</keyword>
<dbReference type="EMBL" id="JAUQSX010000011">
    <property type="protein sequence ID" value="MDO7848635.1"/>
    <property type="molecule type" value="Genomic_DNA"/>
</dbReference>
<dbReference type="InterPro" id="IPR014756">
    <property type="entry name" value="Ig_E-set"/>
</dbReference>
<dbReference type="InterPro" id="IPR013783">
    <property type="entry name" value="Ig-like_fold"/>
</dbReference>
<feature type="signal peptide" evidence="12">
    <location>
        <begin position="1"/>
        <end position="22"/>
    </location>
</feature>
<keyword evidence="15" id="KW-1185">Reference proteome</keyword>
<evidence type="ECO:0000313" key="15">
    <source>
        <dbReference type="Proteomes" id="UP001167796"/>
    </source>
</evidence>
<dbReference type="EC" id="3.2.1.8" evidence="3"/>
<evidence type="ECO:0000313" key="14">
    <source>
        <dbReference type="EMBL" id="MDO7848635.1"/>
    </source>
</evidence>
<evidence type="ECO:0000256" key="1">
    <source>
        <dbReference type="ARBA" id="ARBA00000681"/>
    </source>
</evidence>